<comment type="similarity">
    <text evidence="10 11">Belongs to the TonB-dependent receptor family.</text>
</comment>
<dbReference type="Gene3D" id="2.40.170.20">
    <property type="entry name" value="TonB-dependent receptor, beta-barrel domain"/>
    <property type="match status" value="1"/>
</dbReference>
<dbReference type="Pfam" id="PF07715">
    <property type="entry name" value="Plug"/>
    <property type="match status" value="1"/>
</dbReference>
<dbReference type="SUPFAM" id="SSF56935">
    <property type="entry name" value="Porins"/>
    <property type="match status" value="1"/>
</dbReference>
<evidence type="ECO:0000256" key="8">
    <source>
        <dbReference type="ARBA" id="ARBA00023170"/>
    </source>
</evidence>
<proteinExistence type="inferred from homology"/>
<dbReference type="EMBL" id="LFNG01000005">
    <property type="protein sequence ID" value="KMQ71956.1"/>
    <property type="molecule type" value="Genomic_DNA"/>
</dbReference>
<dbReference type="GO" id="GO:0044718">
    <property type="term" value="P:siderophore transmembrane transport"/>
    <property type="evidence" value="ECO:0007669"/>
    <property type="project" value="TreeGrafter"/>
</dbReference>
<keyword evidence="4 10" id="KW-0812">Transmembrane</keyword>
<evidence type="ECO:0000256" key="7">
    <source>
        <dbReference type="ARBA" id="ARBA00023136"/>
    </source>
</evidence>
<evidence type="ECO:0000259" key="12">
    <source>
        <dbReference type="Pfam" id="PF00593"/>
    </source>
</evidence>
<dbReference type="GO" id="GO:0015344">
    <property type="term" value="F:siderophore uptake transmembrane transporter activity"/>
    <property type="evidence" value="ECO:0007669"/>
    <property type="project" value="TreeGrafter"/>
</dbReference>
<evidence type="ECO:0000313" key="15">
    <source>
        <dbReference type="Proteomes" id="UP000035900"/>
    </source>
</evidence>
<dbReference type="InterPro" id="IPR000531">
    <property type="entry name" value="Beta-barrel_TonB"/>
</dbReference>
<evidence type="ECO:0000256" key="9">
    <source>
        <dbReference type="ARBA" id="ARBA00023237"/>
    </source>
</evidence>
<evidence type="ECO:0000256" key="5">
    <source>
        <dbReference type="ARBA" id="ARBA00022729"/>
    </source>
</evidence>
<dbReference type="Gene3D" id="2.170.130.10">
    <property type="entry name" value="TonB-dependent receptor, plug domain"/>
    <property type="match status" value="1"/>
</dbReference>
<dbReference type="PATRIC" id="fig|1304281.5.peg.976"/>
<feature type="domain" description="TonB-dependent receptor plug" evidence="13">
    <location>
        <begin position="34"/>
        <end position="138"/>
    </location>
</feature>
<name>A0A0J7J1M0_9FLAO</name>
<keyword evidence="8" id="KW-0675">Receptor</keyword>
<dbReference type="AlphaFoldDB" id="A0A0J7J1M0"/>
<protein>
    <submittedName>
        <fullName evidence="14">Energy transducer TonB</fullName>
    </submittedName>
</protein>
<dbReference type="STRING" id="1304281.ACM44_04525"/>
<dbReference type="PANTHER" id="PTHR30069:SF29">
    <property type="entry name" value="HEMOGLOBIN AND HEMOGLOBIN-HAPTOGLOBIN-BINDING PROTEIN 1-RELATED"/>
    <property type="match status" value="1"/>
</dbReference>
<evidence type="ECO:0000256" key="3">
    <source>
        <dbReference type="ARBA" id="ARBA00022452"/>
    </source>
</evidence>
<dbReference type="InterPro" id="IPR036942">
    <property type="entry name" value="Beta-barrel_TonB_sf"/>
</dbReference>
<reference evidence="14 15" key="1">
    <citation type="journal article" date="2004" name="Int. J. Syst. Evol. Microbiol.">
        <title>Kaistella koreensis gen. nov., sp. nov., a novel member of the Chryseobacterium-Bergeyella-Riemerella branch.</title>
        <authorList>
            <person name="Kim M.K."/>
            <person name="Im W.T."/>
            <person name="Shin Y.K."/>
            <person name="Lim J.H."/>
            <person name="Kim S.H."/>
            <person name="Lee B.C."/>
            <person name="Park M.Y."/>
            <person name="Lee K.Y."/>
            <person name="Lee S.T."/>
        </authorList>
    </citation>
    <scope>NUCLEOTIDE SEQUENCE [LARGE SCALE GENOMIC DNA]</scope>
    <source>
        <strain evidence="14 15">CCUG 49689</strain>
    </source>
</reference>
<keyword evidence="15" id="KW-1185">Reference proteome</keyword>
<keyword evidence="9 10" id="KW-0998">Cell outer membrane</keyword>
<dbReference type="Pfam" id="PF00593">
    <property type="entry name" value="TonB_dep_Rec_b-barrel"/>
    <property type="match status" value="1"/>
</dbReference>
<dbReference type="GO" id="GO:0009279">
    <property type="term" value="C:cell outer membrane"/>
    <property type="evidence" value="ECO:0007669"/>
    <property type="project" value="UniProtKB-SubCell"/>
</dbReference>
<keyword evidence="5" id="KW-0732">Signal</keyword>
<gene>
    <name evidence="14" type="ORF">ACM44_04525</name>
</gene>
<sequence length="733" mass="82991">MRPTKDQSISIKQSDSLNLEEIVITGTTRATLIRENPVAITAVSSKQIESTTESNIIDVLVKNVPGLKAVQTGPNISKPFIHGLGYNRVLTLYDGIRQEGQQYGDEHGLEIDGYHIDRAEVIKGPASLLYGSDAIAGVISLFPYIPKKHDKKLHGKYVNEYQTNNNLIGNGLRLNYSDGHFLFALNGSYRLAKNYRNPVDGRVYLTNFNEKNLAALAILKSPKGFTRFSLTWHDNHQGIPDGSRDSLSRKFTKQIFEQDHDDIFSRPIVSDKELNSYQIPNLSQHIQHYRIYLHSFYELGSGDIDVLLAGQQNIRREFTHPTDPNQAGMFMRLNTLNYGIRYSAPIFANVETSIGINGMLQNNKNKDATDFPIPDYNLIDGGIYLYGKWKKEKWSISGGARYDSRHVQWDDFYVAEDASTGFEKQTDAQDPNANLQFEAFQKTFHGISGSIGATFQANKNISLKANMGRAYRAPNITEIGSNGLDPGAHIIYLGNRTFRPEFSLQEDFGINLKFQDLSGEITFFNNTIQNFIFMSSLADSHGNPVLDAQGNRTYQYEQSKAHLYGGEFWLVMHPRNWKGFRWDNNISAVYGFNRKTELKGKGTSGEYLPLIPPMMINSSLSQKIVSKSKWLNSITPKFEAEHSAPQNHYFGLNGTETATPSYTLFNLGFTAEINSAEDKNILFVFQVNNLFDKAYQSHLNRLKYFEYYEESPNGKYGIYNMGRNFALKIILSF</sequence>
<dbReference type="PROSITE" id="PS52016">
    <property type="entry name" value="TONB_DEPENDENT_REC_3"/>
    <property type="match status" value="1"/>
</dbReference>
<dbReference type="InterPro" id="IPR039426">
    <property type="entry name" value="TonB-dep_rcpt-like"/>
</dbReference>
<dbReference type="PANTHER" id="PTHR30069">
    <property type="entry name" value="TONB-DEPENDENT OUTER MEMBRANE RECEPTOR"/>
    <property type="match status" value="1"/>
</dbReference>
<dbReference type="InterPro" id="IPR012910">
    <property type="entry name" value="Plug_dom"/>
</dbReference>
<keyword evidence="2 10" id="KW-0813">Transport</keyword>
<evidence type="ECO:0000313" key="14">
    <source>
        <dbReference type="EMBL" id="KMQ71956.1"/>
    </source>
</evidence>
<keyword evidence="6 11" id="KW-0798">TonB box</keyword>
<evidence type="ECO:0000259" key="13">
    <source>
        <dbReference type="Pfam" id="PF07715"/>
    </source>
</evidence>
<keyword evidence="3 10" id="KW-1134">Transmembrane beta strand</keyword>
<comment type="caution">
    <text evidence="14">The sequence shown here is derived from an EMBL/GenBank/DDBJ whole genome shotgun (WGS) entry which is preliminary data.</text>
</comment>
<organism evidence="14 15">
    <name type="scientific">Chryseobacterium koreense CCUG 49689</name>
    <dbReference type="NCBI Taxonomy" id="1304281"/>
    <lineage>
        <taxon>Bacteria</taxon>
        <taxon>Pseudomonadati</taxon>
        <taxon>Bacteroidota</taxon>
        <taxon>Flavobacteriia</taxon>
        <taxon>Flavobacteriales</taxon>
        <taxon>Weeksellaceae</taxon>
        <taxon>Chryseobacterium group</taxon>
        <taxon>Chryseobacterium</taxon>
    </lineage>
</organism>
<dbReference type="Proteomes" id="UP000035900">
    <property type="component" value="Unassembled WGS sequence"/>
</dbReference>
<dbReference type="InterPro" id="IPR037066">
    <property type="entry name" value="Plug_dom_sf"/>
</dbReference>
<accession>A0A0J7J1M0</accession>
<evidence type="ECO:0000256" key="10">
    <source>
        <dbReference type="PROSITE-ProRule" id="PRU01360"/>
    </source>
</evidence>
<comment type="subcellular location">
    <subcellularLocation>
        <location evidence="1 10">Cell outer membrane</location>
        <topology evidence="1 10">Multi-pass membrane protein</topology>
    </subcellularLocation>
</comment>
<keyword evidence="7 10" id="KW-0472">Membrane</keyword>
<evidence type="ECO:0000256" key="4">
    <source>
        <dbReference type="ARBA" id="ARBA00022692"/>
    </source>
</evidence>
<feature type="domain" description="TonB-dependent receptor-like beta-barrel" evidence="12">
    <location>
        <begin position="214"/>
        <end position="690"/>
    </location>
</feature>
<evidence type="ECO:0000256" key="11">
    <source>
        <dbReference type="RuleBase" id="RU003357"/>
    </source>
</evidence>
<evidence type="ECO:0000256" key="2">
    <source>
        <dbReference type="ARBA" id="ARBA00022448"/>
    </source>
</evidence>
<evidence type="ECO:0000256" key="1">
    <source>
        <dbReference type="ARBA" id="ARBA00004571"/>
    </source>
</evidence>
<evidence type="ECO:0000256" key="6">
    <source>
        <dbReference type="ARBA" id="ARBA00023077"/>
    </source>
</evidence>